<name>A0A1L9NV86_9RHOB</name>
<dbReference type="InterPro" id="IPR050832">
    <property type="entry name" value="Bact_Acetyltransf"/>
</dbReference>
<keyword evidence="1 4" id="KW-0808">Transferase</keyword>
<organism evidence="4 5">
    <name type="scientific">Planktotalea frisia</name>
    <dbReference type="NCBI Taxonomy" id="696762"/>
    <lineage>
        <taxon>Bacteria</taxon>
        <taxon>Pseudomonadati</taxon>
        <taxon>Pseudomonadota</taxon>
        <taxon>Alphaproteobacteria</taxon>
        <taxon>Rhodobacterales</taxon>
        <taxon>Paracoccaceae</taxon>
        <taxon>Planktotalea</taxon>
    </lineage>
</organism>
<proteinExistence type="predicted"/>
<dbReference type="OrthoDB" id="9796171at2"/>
<evidence type="ECO:0000256" key="1">
    <source>
        <dbReference type="ARBA" id="ARBA00022679"/>
    </source>
</evidence>
<comment type="caution">
    <text evidence="4">The sequence shown here is derived from an EMBL/GenBank/DDBJ whole genome shotgun (WGS) entry which is preliminary data.</text>
</comment>
<dbReference type="EMBL" id="MLCB01000156">
    <property type="protein sequence ID" value="OJI93102.1"/>
    <property type="molecule type" value="Genomic_DNA"/>
</dbReference>
<dbReference type="PANTHER" id="PTHR43877">
    <property type="entry name" value="AMINOALKYLPHOSPHONATE N-ACETYLTRANSFERASE-RELATED-RELATED"/>
    <property type="match status" value="1"/>
</dbReference>
<dbReference type="InterPro" id="IPR000182">
    <property type="entry name" value="GNAT_dom"/>
</dbReference>
<evidence type="ECO:0000259" key="3">
    <source>
        <dbReference type="PROSITE" id="PS51186"/>
    </source>
</evidence>
<dbReference type="RefSeq" id="WP_072631214.1">
    <property type="nucleotide sequence ID" value="NZ_MLCB01000156.1"/>
</dbReference>
<dbReference type="Proteomes" id="UP000184514">
    <property type="component" value="Unassembled WGS sequence"/>
</dbReference>
<gene>
    <name evidence="4" type="primary">yjcF</name>
    <name evidence="4" type="ORF">PFRI_26810</name>
</gene>
<keyword evidence="2 4" id="KW-0012">Acyltransferase</keyword>
<dbReference type="STRING" id="696762.PFRI_26810"/>
<dbReference type="EC" id="2.3.1.-" evidence="4"/>
<accession>A0A1L9NV86</accession>
<dbReference type="GO" id="GO:0016747">
    <property type="term" value="F:acyltransferase activity, transferring groups other than amino-acyl groups"/>
    <property type="evidence" value="ECO:0007669"/>
    <property type="project" value="InterPro"/>
</dbReference>
<protein>
    <submittedName>
        <fullName evidence="4">Putative N-acetyltransferase YjcF</fullName>
        <ecNumber evidence="4">2.3.1.-</ecNumber>
    </submittedName>
</protein>
<evidence type="ECO:0000313" key="4">
    <source>
        <dbReference type="EMBL" id="OJI93102.1"/>
    </source>
</evidence>
<dbReference type="CDD" id="cd04301">
    <property type="entry name" value="NAT_SF"/>
    <property type="match status" value="1"/>
</dbReference>
<dbReference type="SUPFAM" id="SSF55729">
    <property type="entry name" value="Acyl-CoA N-acyltransferases (Nat)"/>
    <property type="match status" value="1"/>
</dbReference>
<feature type="domain" description="N-acetyltransferase" evidence="3">
    <location>
        <begin position="1"/>
        <end position="137"/>
    </location>
</feature>
<evidence type="ECO:0000256" key="2">
    <source>
        <dbReference type="ARBA" id="ARBA00023315"/>
    </source>
</evidence>
<sequence length="137" mass="15012">MSVAQTTDIALCQSIRKIVFTDEQGVSTADEVDGMDETSVHFLSYLNDKPVGTARVFIKDGSAKIGRVCVLKDARGTYQGQALIQACLDWAREQGHPRAVLGAQLDALGFYEGFGFKAYGDVFNDAGIDHRMMELFL</sequence>
<dbReference type="PROSITE" id="PS51186">
    <property type="entry name" value="GNAT"/>
    <property type="match status" value="1"/>
</dbReference>
<evidence type="ECO:0000313" key="5">
    <source>
        <dbReference type="Proteomes" id="UP000184514"/>
    </source>
</evidence>
<dbReference type="AlphaFoldDB" id="A0A1L9NV86"/>
<dbReference type="InterPro" id="IPR016181">
    <property type="entry name" value="Acyl_CoA_acyltransferase"/>
</dbReference>
<keyword evidence="5" id="KW-1185">Reference proteome</keyword>
<dbReference type="Pfam" id="PF13673">
    <property type="entry name" value="Acetyltransf_10"/>
    <property type="match status" value="1"/>
</dbReference>
<reference evidence="4 5" key="1">
    <citation type="submission" date="2016-10" db="EMBL/GenBank/DDBJ databases">
        <title>Genome sequence of Planktotalea frisia SH6-1.</title>
        <authorList>
            <person name="Poehlein A."/>
            <person name="Bakenhus I."/>
            <person name="Voget S."/>
            <person name="Brinkhoff T."/>
            <person name="Simon M."/>
        </authorList>
    </citation>
    <scope>NUCLEOTIDE SEQUENCE [LARGE SCALE GENOMIC DNA]</scope>
    <source>
        <strain evidence="4 5">SH6-1</strain>
    </source>
</reference>
<dbReference type="Gene3D" id="3.40.630.30">
    <property type="match status" value="1"/>
</dbReference>